<keyword evidence="4 8" id="KW-1133">Transmembrane helix</keyword>
<dbReference type="OrthoDB" id="203099at2759"/>
<dbReference type="PANTHER" id="PTHR21355:SF0">
    <property type="entry name" value="G-PROTEIN COUPLED RECEPTOR-ASSOCIATED PROTEIN LMBRD2"/>
    <property type="match status" value="1"/>
</dbReference>
<feature type="compositionally biased region" description="Polar residues" evidence="7">
    <location>
        <begin position="569"/>
        <end position="584"/>
    </location>
</feature>
<protein>
    <submittedName>
        <fullName evidence="9">Uncharacterized protein</fullName>
    </submittedName>
</protein>
<dbReference type="GeneID" id="4701297"/>
<dbReference type="PANTHER" id="PTHR21355">
    <property type="entry name" value="G-PROTEIN COUPLED RECEPTOR-ASSOCIATED PROTEIN LMBRD2"/>
    <property type="match status" value="1"/>
</dbReference>
<feature type="transmembrane region" description="Helical" evidence="8">
    <location>
        <begin position="44"/>
        <end position="65"/>
    </location>
</feature>
<accession>A1CR57</accession>
<evidence type="ECO:0000256" key="3">
    <source>
        <dbReference type="ARBA" id="ARBA00022692"/>
    </source>
</evidence>
<evidence type="ECO:0000256" key="6">
    <source>
        <dbReference type="SAM" id="Coils"/>
    </source>
</evidence>
<dbReference type="HOGENOM" id="CLU_016542_1_0_1"/>
<feature type="transmembrane region" description="Helical" evidence="8">
    <location>
        <begin position="410"/>
        <end position="427"/>
    </location>
</feature>
<evidence type="ECO:0000313" key="9">
    <source>
        <dbReference type="EMBL" id="EAW08128.1"/>
    </source>
</evidence>
<evidence type="ECO:0000256" key="7">
    <source>
        <dbReference type="SAM" id="MobiDB-lite"/>
    </source>
</evidence>
<proteinExistence type="inferred from homology"/>
<dbReference type="STRING" id="344612.A1CR57"/>
<evidence type="ECO:0000256" key="1">
    <source>
        <dbReference type="ARBA" id="ARBA00004141"/>
    </source>
</evidence>
<keyword evidence="6" id="KW-0175">Coiled coil</keyword>
<dbReference type="Pfam" id="PF04791">
    <property type="entry name" value="LMBR1"/>
    <property type="match status" value="1"/>
</dbReference>
<name>A1CR57_ASPCL</name>
<dbReference type="Proteomes" id="UP000006701">
    <property type="component" value="Unassembled WGS sequence"/>
</dbReference>
<feature type="coiled-coil region" evidence="6">
    <location>
        <begin position="208"/>
        <end position="242"/>
    </location>
</feature>
<keyword evidence="10" id="KW-1185">Reference proteome</keyword>
<feature type="transmembrane region" description="Helical" evidence="8">
    <location>
        <begin position="448"/>
        <end position="467"/>
    </location>
</feature>
<evidence type="ECO:0000256" key="4">
    <source>
        <dbReference type="ARBA" id="ARBA00022989"/>
    </source>
</evidence>
<feature type="transmembrane region" description="Helical" evidence="8">
    <location>
        <begin position="134"/>
        <end position="151"/>
    </location>
</feature>
<evidence type="ECO:0000256" key="2">
    <source>
        <dbReference type="ARBA" id="ARBA00010487"/>
    </source>
</evidence>
<feature type="region of interest" description="Disordered" evidence="7">
    <location>
        <begin position="569"/>
        <end position="612"/>
    </location>
</feature>
<dbReference type="GO" id="GO:0016020">
    <property type="term" value="C:membrane"/>
    <property type="evidence" value="ECO:0007669"/>
    <property type="project" value="UniProtKB-SubCell"/>
</dbReference>
<comment type="similarity">
    <text evidence="2">Belongs to the LIMR family.</text>
</comment>
<organism evidence="9 10">
    <name type="scientific">Aspergillus clavatus (strain ATCC 1007 / CBS 513.65 / DSM 816 / NCTC 3887 / NRRL 1 / QM 1276 / 107)</name>
    <dbReference type="NCBI Taxonomy" id="344612"/>
    <lineage>
        <taxon>Eukaryota</taxon>
        <taxon>Fungi</taxon>
        <taxon>Dikarya</taxon>
        <taxon>Ascomycota</taxon>
        <taxon>Pezizomycotina</taxon>
        <taxon>Eurotiomycetes</taxon>
        <taxon>Eurotiomycetidae</taxon>
        <taxon>Eurotiales</taxon>
        <taxon>Aspergillaceae</taxon>
        <taxon>Aspergillus</taxon>
        <taxon>Aspergillus subgen. Fumigati</taxon>
    </lineage>
</organism>
<evidence type="ECO:0000313" key="10">
    <source>
        <dbReference type="Proteomes" id="UP000006701"/>
    </source>
</evidence>
<dbReference type="InterPro" id="IPR051584">
    <property type="entry name" value="GPCR-associated_LMBR1"/>
</dbReference>
<gene>
    <name evidence="9" type="ORF">ACLA_028530</name>
</gene>
<dbReference type="EMBL" id="DS027059">
    <property type="protein sequence ID" value="EAW08128.1"/>
    <property type="molecule type" value="Genomic_DNA"/>
</dbReference>
<feature type="transmembrane region" description="Helical" evidence="8">
    <location>
        <begin position="93"/>
        <end position="113"/>
    </location>
</feature>
<dbReference type="OMA" id="QLERICY"/>
<dbReference type="KEGG" id="act:ACLA_028530"/>
<dbReference type="eggNOG" id="KOG2296">
    <property type="taxonomic scope" value="Eukaryota"/>
</dbReference>
<feature type="region of interest" description="Disordered" evidence="7">
    <location>
        <begin position="660"/>
        <end position="681"/>
    </location>
</feature>
<sequence length="681" mass="75665">MFIFSAAPIPVGSSIFFALALLAISVSVLLLLRRFLTLRATPAYLAVPVFLALALPASVVLLVPIDLASSSRDGGGPKAIWLPDRLILVAWRIAYWLIFVLTWALLPLLGEYIDSGYRDSKARIVYSLRSNARYQLIVLCCAVVGLIYISIQNGFEFTSIKGLVMALAYVWGLVLAIYLMGHGLVSIPRTLFRNASVSGRLRRVQAHAPRLHDRLMDAINELESLESQVTQLQQRKTGTARDFQDWIEELAETSNPVEARAALLEPPAGHGTVPPVITERYMADLTRRLQRARHQKARFVDEWDRLVLLAADLQAIINSSASQKLDFGQSPRRSTWFSRMKFLTPYTRYHLYVNVIPSVRLALGALFSVASVCVIWSELIKSLAPRLSVVTLSIVSYHQDPKPVNFGRQLAASAWLLYMCAAALVGVNDAKVWGNRALVRRNTYGESACWYAGLVARLTVPIAYNFLTFLPLNVRQNTIFYHFLGRLIDLTPLGKGFDYFFPVFILLPVCATLFNLYGRVKNVCGLGLIEEEDDDLENNPSGYGLGGWREGRELIDRELNGLGSLAPSSRIGQSTWQSSRTTDSAGALSSRVPRAESTRPSRSTREPLAPSAVVDDEAEGENFFQSFAHRVKNTFETASKPQWLQGEPFRLPRWMGSDGSQANNGITRLFGGRPADGGVRL</sequence>
<evidence type="ECO:0000256" key="8">
    <source>
        <dbReference type="SAM" id="Phobius"/>
    </source>
</evidence>
<dbReference type="InterPro" id="IPR006876">
    <property type="entry name" value="LMBR1-like_membr_prot"/>
</dbReference>
<reference evidence="9 10" key="1">
    <citation type="journal article" date="2008" name="PLoS Genet.">
        <title>Genomic islands in the pathogenic filamentous fungus Aspergillus fumigatus.</title>
        <authorList>
            <person name="Fedorova N.D."/>
            <person name="Khaldi N."/>
            <person name="Joardar V.S."/>
            <person name="Maiti R."/>
            <person name="Amedeo P."/>
            <person name="Anderson M.J."/>
            <person name="Crabtree J."/>
            <person name="Silva J.C."/>
            <person name="Badger J.H."/>
            <person name="Albarraq A."/>
            <person name="Angiuoli S."/>
            <person name="Bussey H."/>
            <person name="Bowyer P."/>
            <person name="Cotty P.J."/>
            <person name="Dyer P.S."/>
            <person name="Egan A."/>
            <person name="Galens K."/>
            <person name="Fraser-Liggett C.M."/>
            <person name="Haas B.J."/>
            <person name="Inman J.M."/>
            <person name="Kent R."/>
            <person name="Lemieux S."/>
            <person name="Malavazi I."/>
            <person name="Orvis J."/>
            <person name="Roemer T."/>
            <person name="Ronning C.M."/>
            <person name="Sundaram J.P."/>
            <person name="Sutton G."/>
            <person name="Turner G."/>
            <person name="Venter J.C."/>
            <person name="White O.R."/>
            <person name="Whitty B.R."/>
            <person name="Youngman P."/>
            <person name="Wolfe K.H."/>
            <person name="Goldman G.H."/>
            <person name="Wortman J.R."/>
            <person name="Jiang B."/>
            <person name="Denning D.W."/>
            <person name="Nierman W.C."/>
        </authorList>
    </citation>
    <scope>NUCLEOTIDE SEQUENCE [LARGE SCALE GENOMIC DNA]</scope>
    <source>
        <strain evidence="10">ATCC 1007 / CBS 513.65 / DSM 816 / NCTC 3887 / NRRL 1</strain>
    </source>
</reference>
<dbReference type="RefSeq" id="XP_001269554.1">
    <property type="nucleotide sequence ID" value="XM_001269553.1"/>
</dbReference>
<feature type="transmembrane region" description="Helical" evidence="8">
    <location>
        <begin position="12"/>
        <end position="32"/>
    </location>
</feature>
<keyword evidence="3 8" id="KW-0812">Transmembrane</keyword>
<feature type="transmembrane region" description="Helical" evidence="8">
    <location>
        <begin position="499"/>
        <end position="517"/>
    </location>
</feature>
<dbReference type="AlphaFoldDB" id="A1CR57"/>
<feature type="transmembrane region" description="Helical" evidence="8">
    <location>
        <begin position="349"/>
        <end position="377"/>
    </location>
</feature>
<dbReference type="VEuPathDB" id="FungiDB:ACLA_028530"/>
<feature type="compositionally biased region" description="Basic and acidic residues" evidence="7">
    <location>
        <begin position="593"/>
        <end position="605"/>
    </location>
</feature>
<evidence type="ECO:0000256" key="5">
    <source>
        <dbReference type="ARBA" id="ARBA00023136"/>
    </source>
</evidence>
<keyword evidence="5 8" id="KW-0472">Membrane</keyword>
<feature type="transmembrane region" description="Helical" evidence="8">
    <location>
        <begin position="163"/>
        <end position="185"/>
    </location>
</feature>
<comment type="subcellular location">
    <subcellularLocation>
        <location evidence="1">Membrane</location>
        <topology evidence="1">Multi-pass membrane protein</topology>
    </subcellularLocation>
</comment>